<dbReference type="InterPro" id="IPR011333">
    <property type="entry name" value="SKP1/BTB/POZ_sf"/>
</dbReference>
<comment type="caution">
    <text evidence="3">The sequence shown here is derived from an EMBL/GenBank/DDBJ whole genome shotgun (WGS) entry which is preliminary data.</text>
</comment>
<keyword evidence="4" id="KW-1185">Reference proteome</keyword>
<dbReference type="Pfam" id="PF00651">
    <property type="entry name" value="BTB"/>
    <property type="match status" value="1"/>
</dbReference>
<feature type="compositionally biased region" description="Basic and acidic residues" evidence="1">
    <location>
        <begin position="1"/>
        <end position="12"/>
    </location>
</feature>
<dbReference type="AlphaFoldDB" id="A0AA39R1M0"/>
<name>A0AA39R1M0_9LECA</name>
<evidence type="ECO:0000313" key="3">
    <source>
        <dbReference type="EMBL" id="KAK0513242.1"/>
    </source>
</evidence>
<dbReference type="PANTHER" id="PTHR47843">
    <property type="entry name" value="BTB DOMAIN-CONTAINING PROTEIN-RELATED"/>
    <property type="match status" value="1"/>
</dbReference>
<dbReference type="Proteomes" id="UP001166286">
    <property type="component" value="Unassembled WGS sequence"/>
</dbReference>
<dbReference type="Gene3D" id="3.30.710.10">
    <property type="entry name" value="Potassium Channel Kv1.1, Chain A"/>
    <property type="match status" value="1"/>
</dbReference>
<evidence type="ECO:0000256" key="1">
    <source>
        <dbReference type="SAM" id="MobiDB-lite"/>
    </source>
</evidence>
<dbReference type="SUPFAM" id="SSF54695">
    <property type="entry name" value="POZ domain"/>
    <property type="match status" value="1"/>
</dbReference>
<sequence>MFRSFHSQDRARKAVKPSKKSFREHTKLKLQQKLDSPGSGSTLVSPIVTLTVGADQRVFAAHEDVLCLSPFFATNLKGQFYEGAPKKVDLPDEVPEIFSCVLEYLYKGDYYPRLLNNKRHNTWELEDAHDPQNLGGRGSVESTIFHPWVGGDLLKDTAIYCTAEKFGLEELKRLALRKQGLQSGIPVEVILRSARFAYENTPDTDNRLRAHYLALIIRSRKIFKRSGTMQMEMEIGGSRLFFDLFVAMCQHVDDIVDIANKSSPRTI</sequence>
<dbReference type="InterPro" id="IPR000210">
    <property type="entry name" value="BTB/POZ_dom"/>
</dbReference>
<accession>A0AA39R1M0</accession>
<feature type="region of interest" description="Disordered" evidence="1">
    <location>
        <begin position="1"/>
        <end position="22"/>
    </location>
</feature>
<reference evidence="3" key="1">
    <citation type="submission" date="2023-03" db="EMBL/GenBank/DDBJ databases">
        <title>Complete genome of Cladonia borealis.</title>
        <authorList>
            <person name="Park H."/>
        </authorList>
    </citation>
    <scope>NUCLEOTIDE SEQUENCE</scope>
    <source>
        <strain evidence="3">ANT050790</strain>
    </source>
</reference>
<gene>
    <name evidence="3" type="ORF">JMJ35_004228</name>
</gene>
<dbReference type="PANTHER" id="PTHR47843:SF7">
    <property type="entry name" value="BTB DOMAIN-CONTAINING PROTEIN"/>
    <property type="match status" value="1"/>
</dbReference>
<evidence type="ECO:0000259" key="2">
    <source>
        <dbReference type="PROSITE" id="PS50097"/>
    </source>
</evidence>
<dbReference type="CDD" id="cd18186">
    <property type="entry name" value="BTB_POZ_ZBTB_KLHL-like"/>
    <property type="match status" value="1"/>
</dbReference>
<organism evidence="3 4">
    <name type="scientific">Cladonia borealis</name>
    <dbReference type="NCBI Taxonomy" id="184061"/>
    <lineage>
        <taxon>Eukaryota</taxon>
        <taxon>Fungi</taxon>
        <taxon>Dikarya</taxon>
        <taxon>Ascomycota</taxon>
        <taxon>Pezizomycotina</taxon>
        <taxon>Lecanoromycetes</taxon>
        <taxon>OSLEUM clade</taxon>
        <taxon>Lecanoromycetidae</taxon>
        <taxon>Lecanorales</taxon>
        <taxon>Lecanorineae</taxon>
        <taxon>Cladoniaceae</taxon>
        <taxon>Cladonia</taxon>
    </lineage>
</organism>
<evidence type="ECO:0000313" key="4">
    <source>
        <dbReference type="Proteomes" id="UP001166286"/>
    </source>
</evidence>
<protein>
    <recommendedName>
        <fullName evidence="2">BTB domain-containing protein</fullName>
    </recommendedName>
</protein>
<proteinExistence type="predicted"/>
<feature type="domain" description="BTB" evidence="2">
    <location>
        <begin position="48"/>
        <end position="109"/>
    </location>
</feature>
<dbReference type="EMBL" id="JAFEKC020000008">
    <property type="protein sequence ID" value="KAK0513242.1"/>
    <property type="molecule type" value="Genomic_DNA"/>
</dbReference>
<dbReference type="PROSITE" id="PS50097">
    <property type="entry name" value="BTB"/>
    <property type="match status" value="1"/>
</dbReference>